<dbReference type="InterPro" id="IPR011029">
    <property type="entry name" value="DEATH-like_dom_sf"/>
</dbReference>
<proteinExistence type="predicted"/>
<dbReference type="AlphaFoldDB" id="A0AAN0JNR4"/>
<dbReference type="Proteomes" id="UP000007879">
    <property type="component" value="Unassembled WGS sequence"/>
</dbReference>
<dbReference type="GO" id="GO:0007165">
    <property type="term" value="P:signal transduction"/>
    <property type="evidence" value="ECO:0007669"/>
    <property type="project" value="InterPro"/>
</dbReference>
<sequence length="122" mass="13797">MAATHSNGSELTIQDLALVETVLKEAMFGPVSWEQLGLALGIYITTLNVIEKEKGDSTDYLRKTLQQWLNKVDKVKDTRWPTLIKAVRSTGDNAAADRMPNAIKKHRKGIRIYIDRICQKNE</sequence>
<evidence type="ECO:0000259" key="1">
    <source>
        <dbReference type="PROSITE" id="PS50017"/>
    </source>
</evidence>
<dbReference type="RefSeq" id="XP_019858462.1">
    <property type="nucleotide sequence ID" value="XM_020002903.1"/>
</dbReference>
<dbReference type="InterPro" id="IPR000488">
    <property type="entry name" value="Death_dom"/>
</dbReference>
<feature type="domain" description="Death" evidence="1">
    <location>
        <begin position="32"/>
        <end position="103"/>
    </location>
</feature>
<dbReference type="EnsemblMetazoa" id="XM_020002903.1">
    <property type="protein sequence ID" value="XP_019858462.1"/>
    <property type="gene ID" value="LOC109586699"/>
</dbReference>
<organism evidence="2 3">
    <name type="scientific">Amphimedon queenslandica</name>
    <name type="common">Sponge</name>
    <dbReference type="NCBI Taxonomy" id="400682"/>
    <lineage>
        <taxon>Eukaryota</taxon>
        <taxon>Metazoa</taxon>
        <taxon>Porifera</taxon>
        <taxon>Demospongiae</taxon>
        <taxon>Heteroscleromorpha</taxon>
        <taxon>Haplosclerida</taxon>
        <taxon>Niphatidae</taxon>
        <taxon>Amphimedon</taxon>
    </lineage>
</organism>
<name>A0AAN0JNR4_AMPQE</name>
<dbReference type="KEGG" id="aqu:109586699"/>
<accession>A0AAN0JNR4</accession>
<dbReference type="Pfam" id="PF00531">
    <property type="entry name" value="Death"/>
    <property type="match status" value="1"/>
</dbReference>
<dbReference type="GeneID" id="109586699"/>
<reference evidence="3" key="1">
    <citation type="journal article" date="2010" name="Nature">
        <title>The Amphimedon queenslandica genome and the evolution of animal complexity.</title>
        <authorList>
            <person name="Srivastava M."/>
            <person name="Simakov O."/>
            <person name="Chapman J."/>
            <person name="Fahey B."/>
            <person name="Gauthier M.E."/>
            <person name="Mitros T."/>
            <person name="Richards G.S."/>
            <person name="Conaco C."/>
            <person name="Dacre M."/>
            <person name="Hellsten U."/>
            <person name="Larroux C."/>
            <person name="Putnam N.H."/>
            <person name="Stanke M."/>
            <person name="Adamska M."/>
            <person name="Darling A."/>
            <person name="Degnan S.M."/>
            <person name="Oakley T.H."/>
            <person name="Plachetzki D.C."/>
            <person name="Zhai Y."/>
            <person name="Adamski M."/>
            <person name="Calcino A."/>
            <person name="Cummins S.F."/>
            <person name="Goodstein D.M."/>
            <person name="Harris C."/>
            <person name="Jackson D.J."/>
            <person name="Leys S.P."/>
            <person name="Shu S."/>
            <person name="Woodcroft B.J."/>
            <person name="Vervoort M."/>
            <person name="Kosik K.S."/>
            <person name="Manning G."/>
            <person name="Degnan B.M."/>
            <person name="Rokhsar D.S."/>
        </authorList>
    </citation>
    <scope>NUCLEOTIDE SEQUENCE [LARGE SCALE GENOMIC DNA]</scope>
</reference>
<dbReference type="PROSITE" id="PS50017">
    <property type="entry name" value="DEATH_DOMAIN"/>
    <property type="match status" value="1"/>
</dbReference>
<evidence type="ECO:0000313" key="3">
    <source>
        <dbReference type="Proteomes" id="UP000007879"/>
    </source>
</evidence>
<dbReference type="Gene3D" id="1.10.533.10">
    <property type="entry name" value="Death Domain, Fas"/>
    <property type="match status" value="1"/>
</dbReference>
<reference evidence="2" key="2">
    <citation type="submission" date="2024-06" db="UniProtKB">
        <authorList>
            <consortium name="EnsemblMetazoa"/>
        </authorList>
    </citation>
    <scope>IDENTIFICATION</scope>
</reference>
<evidence type="ECO:0000313" key="2">
    <source>
        <dbReference type="EnsemblMetazoa" id="XP_019858462.1"/>
    </source>
</evidence>
<protein>
    <recommendedName>
        <fullName evidence="1">Death domain-containing protein</fullName>
    </recommendedName>
</protein>
<dbReference type="SUPFAM" id="SSF47986">
    <property type="entry name" value="DEATH domain"/>
    <property type="match status" value="1"/>
</dbReference>
<keyword evidence="3" id="KW-1185">Reference proteome</keyword>